<feature type="binding site" evidence="14">
    <location>
        <position position="160"/>
    </location>
    <ligand>
        <name>Mg(2+)</name>
        <dbReference type="ChEBI" id="CHEBI:18420"/>
    </ligand>
</feature>
<evidence type="ECO:0000256" key="4">
    <source>
        <dbReference type="ARBA" id="ARBA00022527"/>
    </source>
</evidence>
<keyword evidence="18" id="KW-1185">Reference proteome</keyword>
<dbReference type="RefSeq" id="WP_078817894.1">
    <property type="nucleotide sequence ID" value="NZ_FUYJ01000005.1"/>
</dbReference>
<evidence type="ECO:0000256" key="2">
    <source>
        <dbReference type="ARBA" id="ARBA00001946"/>
    </source>
</evidence>
<dbReference type="SUPFAM" id="SSF53795">
    <property type="entry name" value="PEP carboxykinase-like"/>
    <property type="match status" value="1"/>
</dbReference>
<feature type="domain" description="HPr(Ser) kinase/phosphorylase N-terminal" evidence="15">
    <location>
        <begin position="5"/>
        <end position="127"/>
    </location>
</feature>
<feature type="active site" evidence="14">
    <location>
        <position position="243"/>
    </location>
</feature>
<protein>
    <recommendedName>
        <fullName evidence="14">HPr kinase/phosphorylase</fullName>
        <shortName evidence="14">HPrK/P</shortName>
        <ecNumber evidence="14">2.7.11.-</ecNumber>
        <ecNumber evidence="14">2.7.4.-</ecNumber>
    </recommendedName>
    <alternativeName>
        <fullName evidence="14">HPr(Ser) kinase/phosphorylase</fullName>
    </alternativeName>
</protein>
<evidence type="ECO:0000256" key="6">
    <source>
        <dbReference type="ARBA" id="ARBA00022723"/>
    </source>
</evidence>
<dbReference type="Pfam" id="PF07475">
    <property type="entry name" value="Hpr_kinase_C"/>
    <property type="match status" value="1"/>
</dbReference>
<evidence type="ECO:0000256" key="9">
    <source>
        <dbReference type="ARBA" id="ARBA00022840"/>
    </source>
</evidence>
<reference evidence="18" key="1">
    <citation type="submission" date="2017-02" db="EMBL/GenBank/DDBJ databases">
        <authorList>
            <person name="Varghese N."/>
            <person name="Submissions S."/>
        </authorList>
    </citation>
    <scope>NUCLEOTIDE SEQUENCE [LARGE SCALE GENOMIC DNA]</scope>
    <source>
        <strain evidence="18">DSM 23966</strain>
    </source>
</reference>
<evidence type="ECO:0000313" key="17">
    <source>
        <dbReference type="EMBL" id="SKB01227.1"/>
    </source>
</evidence>
<dbReference type="InterPro" id="IPR003755">
    <property type="entry name" value="HPr(Ser)_kin/Pase"/>
</dbReference>
<dbReference type="SUPFAM" id="SSF75138">
    <property type="entry name" value="HprK N-terminal domain-like"/>
    <property type="match status" value="1"/>
</dbReference>
<dbReference type="Gene3D" id="3.40.1390.20">
    <property type="entry name" value="HprK N-terminal domain-like"/>
    <property type="match status" value="1"/>
</dbReference>
<dbReference type="GO" id="GO:0004674">
    <property type="term" value="F:protein serine/threonine kinase activity"/>
    <property type="evidence" value="ECO:0007669"/>
    <property type="project" value="UniProtKB-KW"/>
</dbReference>
<dbReference type="GO" id="GO:0000287">
    <property type="term" value="F:magnesium ion binding"/>
    <property type="evidence" value="ECO:0007669"/>
    <property type="project" value="UniProtKB-UniRule"/>
</dbReference>
<proteinExistence type="inferred from homology"/>
<dbReference type="EC" id="2.7.11.-" evidence="14"/>
<comment type="similarity">
    <text evidence="3 14">Belongs to the HPrK/P family.</text>
</comment>
<evidence type="ECO:0000313" key="18">
    <source>
        <dbReference type="Proteomes" id="UP000190042"/>
    </source>
</evidence>
<dbReference type="EMBL" id="FUYJ01000005">
    <property type="protein sequence ID" value="SKB01227.1"/>
    <property type="molecule type" value="Genomic_DNA"/>
</dbReference>
<dbReference type="Proteomes" id="UP000190042">
    <property type="component" value="Unassembled WGS sequence"/>
</dbReference>
<dbReference type="PANTHER" id="PTHR30305">
    <property type="entry name" value="PROTEIN YJDM-RELATED"/>
    <property type="match status" value="1"/>
</dbReference>
<keyword evidence="4 14" id="KW-0723">Serine/threonine-protein kinase</keyword>
<comment type="catalytic activity">
    <reaction evidence="13 14">
        <text>[HPr protein]-O-phospho-L-serine + phosphate + H(+) = [HPr protein]-L-serine + diphosphate</text>
        <dbReference type="Rhea" id="RHEA:46604"/>
        <dbReference type="Rhea" id="RHEA-COMP:11602"/>
        <dbReference type="Rhea" id="RHEA-COMP:11603"/>
        <dbReference type="ChEBI" id="CHEBI:15378"/>
        <dbReference type="ChEBI" id="CHEBI:29999"/>
        <dbReference type="ChEBI" id="CHEBI:33019"/>
        <dbReference type="ChEBI" id="CHEBI:43474"/>
        <dbReference type="ChEBI" id="CHEBI:83421"/>
    </reaction>
</comment>
<dbReference type="CDD" id="cd01918">
    <property type="entry name" value="HprK_C"/>
    <property type="match status" value="1"/>
</dbReference>
<evidence type="ECO:0000259" key="16">
    <source>
        <dbReference type="Pfam" id="PF07475"/>
    </source>
</evidence>
<comment type="subunit">
    <text evidence="14">Homohexamer.</text>
</comment>
<feature type="active site" evidence="14">
    <location>
        <position position="138"/>
    </location>
</feature>
<keyword evidence="5 14" id="KW-0808">Transferase</keyword>
<dbReference type="InterPro" id="IPR028979">
    <property type="entry name" value="Ser_kin/Pase_Hpr-like_N_sf"/>
</dbReference>
<dbReference type="Pfam" id="PF02603">
    <property type="entry name" value="Hpr_kinase_N"/>
    <property type="match status" value="1"/>
</dbReference>
<feature type="region of interest" description="Important for the catalytic mechanism of both phosphorylation and dephosphorylation" evidence="14">
    <location>
        <begin position="201"/>
        <end position="210"/>
    </location>
</feature>
<dbReference type="PANTHER" id="PTHR30305:SF1">
    <property type="entry name" value="HPR KINASE_PHOSPHORYLASE"/>
    <property type="match status" value="1"/>
</dbReference>
<dbReference type="GO" id="GO:0004712">
    <property type="term" value="F:protein serine/threonine/tyrosine kinase activity"/>
    <property type="evidence" value="ECO:0007669"/>
    <property type="project" value="UniProtKB-UniRule"/>
</dbReference>
<feature type="binding site" evidence="14">
    <location>
        <position position="202"/>
    </location>
    <ligand>
        <name>Mg(2+)</name>
        <dbReference type="ChEBI" id="CHEBI:18420"/>
    </ligand>
</feature>
<gene>
    <name evidence="14" type="primary">hprK</name>
    <name evidence="17" type="ORF">SAMN04244570_2629</name>
</gene>
<keyword evidence="10 14" id="KW-0460">Magnesium</keyword>
<keyword evidence="11 14" id="KW-0511">Multifunctional enzyme</keyword>
<evidence type="ECO:0000256" key="11">
    <source>
        <dbReference type="ARBA" id="ARBA00023268"/>
    </source>
</evidence>
<dbReference type="Gene3D" id="3.40.50.300">
    <property type="entry name" value="P-loop containing nucleotide triphosphate hydrolases"/>
    <property type="match status" value="1"/>
</dbReference>
<comment type="miscellaneous">
    <text evidence="14">Both phosphorylation and phosphorolysis are carried out by the same active site and suggest a common mechanism for both reactions.</text>
</comment>
<keyword evidence="12 14" id="KW-0119">Carbohydrate metabolism</keyword>
<evidence type="ECO:0000256" key="10">
    <source>
        <dbReference type="ARBA" id="ARBA00022842"/>
    </source>
</evidence>
<dbReference type="HAMAP" id="MF_01249">
    <property type="entry name" value="HPr_kinase"/>
    <property type="match status" value="1"/>
</dbReference>
<comment type="catalytic activity">
    <reaction evidence="1 14">
        <text>[HPr protein]-L-serine + ATP = [HPr protein]-O-phospho-L-serine + ADP + H(+)</text>
        <dbReference type="Rhea" id="RHEA:46600"/>
        <dbReference type="Rhea" id="RHEA-COMP:11602"/>
        <dbReference type="Rhea" id="RHEA-COMP:11603"/>
        <dbReference type="ChEBI" id="CHEBI:15378"/>
        <dbReference type="ChEBI" id="CHEBI:29999"/>
        <dbReference type="ChEBI" id="CHEBI:30616"/>
        <dbReference type="ChEBI" id="CHEBI:83421"/>
        <dbReference type="ChEBI" id="CHEBI:456216"/>
    </reaction>
</comment>
<dbReference type="InterPro" id="IPR011104">
    <property type="entry name" value="Hpr_kin/Pase_C"/>
</dbReference>
<feature type="active site" description="Proton acceptor; for phosphorylation activity. Proton donor; for dephosphorylation activity" evidence="14">
    <location>
        <position position="177"/>
    </location>
</feature>
<evidence type="ECO:0000256" key="3">
    <source>
        <dbReference type="ARBA" id="ARBA00006883"/>
    </source>
</evidence>
<sequence length="316" mass="35321">MGELTVEDIMNRFGLELIAGHEGIHRHINMSDISRPGLEMAGYFDYYPSERVQLIGRKEMSFLETLPSITRRKRLERLCSEDTPAFIIAHGEEGPRELSQLADEKNVPVLRTDYKTTQFSGMLTNYLVGQLAPMTTVHGVLVDVYGVGVLITGGSGVGKSETALELIKKGHRLVADDSVEIRQVSENVLIGTSPKLLKHMLEIRGIGIIDMMTLFGASAVKDDKRVLLAVDLEIWDEDKHYDRLGIDEEKIEILDSQITRLSVPVRPGRNIAVIIEVAAMDYRMKRLGFNAADEFTKRLDQAIAENAEILKAEESD</sequence>
<keyword evidence="8 14" id="KW-0418">Kinase</keyword>
<evidence type="ECO:0000259" key="15">
    <source>
        <dbReference type="Pfam" id="PF02603"/>
    </source>
</evidence>
<dbReference type="GO" id="GO:0000155">
    <property type="term" value="F:phosphorelay sensor kinase activity"/>
    <property type="evidence" value="ECO:0007669"/>
    <property type="project" value="InterPro"/>
</dbReference>
<organism evidence="17 18">
    <name type="scientific">Sporosarcina newyorkensis</name>
    <dbReference type="NCBI Taxonomy" id="759851"/>
    <lineage>
        <taxon>Bacteria</taxon>
        <taxon>Bacillati</taxon>
        <taxon>Bacillota</taxon>
        <taxon>Bacilli</taxon>
        <taxon>Bacillales</taxon>
        <taxon>Caryophanaceae</taxon>
        <taxon>Sporosarcina</taxon>
    </lineage>
</organism>
<keyword evidence="9 14" id="KW-0067">ATP-binding</keyword>
<accession>A0A1T4YHC1</accession>
<comment type="function">
    <text evidence="14">Catalyzes the ATP- as well as the pyrophosphate-dependent phosphorylation of a specific serine residue in HPr, a phosphocarrier protein of the phosphoenolpyruvate-dependent sugar phosphotransferase system (PTS). HprK/P also catalyzes the pyrophosphate-producing, inorganic phosphate-dependent dephosphorylation (phosphorolysis) of seryl-phosphorylated HPr (P-Ser-HPr). The two antagonistic activities of HprK/P are regulated by several intracellular metabolites, which change their concentration in response to the absence or presence of rapidly metabolisable carbon sources (glucose, fructose, etc.) in the growth medium. Therefore, by controlling the phosphorylation state of HPr, HPrK/P is a sensor enzyme that plays a major role in the regulation of carbon metabolism and sugar transport: it mediates carbon catabolite repression (CCR), and regulates PTS-catalyzed carbohydrate uptake and inducer exclusion.</text>
</comment>
<evidence type="ECO:0000256" key="13">
    <source>
        <dbReference type="ARBA" id="ARBA00047657"/>
    </source>
</evidence>
<dbReference type="AlphaFoldDB" id="A0A1T4YHC1"/>
<evidence type="ECO:0000256" key="7">
    <source>
        <dbReference type="ARBA" id="ARBA00022741"/>
    </source>
</evidence>
<dbReference type="InterPro" id="IPR027417">
    <property type="entry name" value="P-loop_NTPase"/>
</dbReference>
<feature type="active site" evidence="14">
    <location>
        <position position="159"/>
    </location>
</feature>
<evidence type="ECO:0000256" key="14">
    <source>
        <dbReference type="HAMAP-Rule" id="MF_01249"/>
    </source>
</evidence>
<comment type="domain">
    <text evidence="14">The Walker A ATP-binding motif also binds Pi and PPi.</text>
</comment>
<evidence type="ECO:0000256" key="12">
    <source>
        <dbReference type="ARBA" id="ARBA00023277"/>
    </source>
</evidence>
<feature type="binding site" evidence="14">
    <location>
        <begin position="153"/>
        <end position="160"/>
    </location>
    <ligand>
        <name>ATP</name>
        <dbReference type="ChEBI" id="CHEBI:30616"/>
    </ligand>
</feature>
<name>A0A1T4YHC1_9BACL</name>
<evidence type="ECO:0000256" key="1">
    <source>
        <dbReference type="ARBA" id="ARBA00001120"/>
    </source>
</evidence>
<dbReference type="NCBIfam" id="TIGR00679">
    <property type="entry name" value="hpr-ser"/>
    <property type="match status" value="1"/>
</dbReference>
<dbReference type="EC" id="2.7.4.-" evidence="14"/>
<keyword evidence="7 14" id="KW-0547">Nucleotide-binding</keyword>
<feature type="domain" description="HPr kinase/phosphorylase C-terminal" evidence="16">
    <location>
        <begin position="130"/>
        <end position="298"/>
    </location>
</feature>
<dbReference type="FunFam" id="3.40.50.300:FF:000174">
    <property type="entry name" value="HPr kinase/phosphorylase"/>
    <property type="match status" value="1"/>
</dbReference>
<feature type="region of interest" description="Important for the catalytic mechanism of dephosphorylation" evidence="14">
    <location>
        <begin position="264"/>
        <end position="269"/>
    </location>
</feature>
<dbReference type="InterPro" id="IPR011126">
    <property type="entry name" value="Hpr_kin/Pase_Hpr_N"/>
</dbReference>
<keyword evidence="6 14" id="KW-0479">Metal-binding</keyword>
<dbReference type="GO" id="GO:0005524">
    <property type="term" value="F:ATP binding"/>
    <property type="evidence" value="ECO:0007669"/>
    <property type="project" value="UniProtKB-UniRule"/>
</dbReference>
<evidence type="ECO:0000256" key="5">
    <source>
        <dbReference type="ARBA" id="ARBA00022679"/>
    </source>
</evidence>
<evidence type="ECO:0000256" key="8">
    <source>
        <dbReference type="ARBA" id="ARBA00022777"/>
    </source>
</evidence>
<dbReference type="GO" id="GO:0006109">
    <property type="term" value="P:regulation of carbohydrate metabolic process"/>
    <property type="evidence" value="ECO:0007669"/>
    <property type="project" value="UniProtKB-UniRule"/>
</dbReference>
<comment type="cofactor">
    <cofactor evidence="2 14">
        <name>Mg(2+)</name>
        <dbReference type="ChEBI" id="CHEBI:18420"/>
    </cofactor>
</comment>